<sequence>MYALPTLFKPQEKAKSFVEAWPNLPQQPDETNRLMPNISFLGVSKSWRAAPKQCSAKNAQLPWLEISNKDNYYHGILKGHGILLGHIFMDDPAIYSLLIPTSRITYRSIPTWDPTIPFKFATPSSNPYNNNKACFLMVLTECSNPAFVVSHLGYENKWMKEENTLLDPNCSKRKLMQFTNTIGFEGKFYALSLQGTLLSVIKEIESSFQITKLSRSRAVPSVFPKHFTADNVKVLKLHMDNLGNRTLFTGTTDFISPFNLN</sequence>
<dbReference type="Proteomes" id="UP000824120">
    <property type="component" value="Chromosome 10"/>
</dbReference>
<evidence type="ECO:0000313" key="2">
    <source>
        <dbReference type="Proteomes" id="UP000824120"/>
    </source>
</evidence>
<comment type="caution">
    <text evidence="1">The sequence shown here is derived from an EMBL/GenBank/DDBJ whole genome shotgun (WGS) entry which is preliminary data.</text>
</comment>
<dbReference type="AlphaFoldDB" id="A0A9J5X3N3"/>
<proteinExistence type="predicted"/>
<dbReference type="EMBL" id="JACXVP010000010">
    <property type="protein sequence ID" value="KAG5581672.1"/>
    <property type="molecule type" value="Genomic_DNA"/>
</dbReference>
<protein>
    <submittedName>
        <fullName evidence="1">Uncharacterized protein</fullName>
    </submittedName>
</protein>
<dbReference type="OrthoDB" id="1264317at2759"/>
<gene>
    <name evidence="1" type="ORF">H5410_052299</name>
</gene>
<organism evidence="1 2">
    <name type="scientific">Solanum commersonii</name>
    <name type="common">Commerson's wild potato</name>
    <name type="synonym">Commerson's nightshade</name>
    <dbReference type="NCBI Taxonomy" id="4109"/>
    <lineage>
        <taxon>Eukaryota</taxon>
        <taxon>Viridiplantae</taxon>
        <taxon>Streptophyta</taxon>
        <taxon>Embryophyta</taxon>
        <taxon>Tracheophyta</taxon>
        <taxon>Spermatophyta</taxon>
        <taxon>Magnoliopsida</taxon>
        <taxon>eudicotyledons</taxon>
        <taxon>Gunneridae</taxon>
        <taxon>Pentapetalae</taxon>
        <taxon>asterids</taxon>
        <taxon>lamiids</taxon>
        <taxon>Solanales</taxon>
        <taxon>Solanaceae</taxon>
        <taxon>Solanoideae</taxon>
        <taxon>Solaneae</taxon>
        <taxon>Solanum</taxon>
    </lineage>
</organism>
<accession>A0A9J5X3N3</accession>
<evidence type="ECO:0000313" key="1">
    <source>
        <dbReference type="EMBL" id="KAG5581672.1"/>
    </source>
</evidence>
<reference evidence="1 2" key="1">
    <citation type="submission" date="2020-09" db="EMBL/GenBank/DDBJ databases">
        <title>De no assembly of potato wild relative species, Solanum commersonii.</title>
        <authorList>
            <person name="Cho K."/>
        </authorList>
    </citation>
    <scope>NUCLEOTIDE SEQUENCE [LARGE SCALE GENOMIC DNA]</scope>
    <source>
        <strain evidence="1">LZ3.2</strain>
        <tissue evidence="1">Leaf</tissue>
    </source>
</reference>
<name>A0A9J5X3N3_SOLCO</name>
<keyword evidence="2" id="KW-1185">Reference proteome</keyword>